<dbReference type="Pfam" id="PF00581">
    <property type="entry name" value="Rhodanese"/>
    <property type="match status" value="2"/>
</dbReference>
<evidence type="ECO:0000256" key="3">
    <source>
        <dbReference type="SAM" id="Phobius"/>
    </source>
</evidence>
<feature type="domain" description="Rhodanese" evidence="4">
    <location>
        <begin position="163"/>
        <end position="272"/>
    </location>
</feature>
<keyword evidence="3" id="KW-1133">Transmembrane helix</keyword>
<dbReference type="SUPFAM" id="SSF52821">
    <property type="entry name" value="Rhodanese/Cell cycle control phosphatase"/>
    <property type="match status" value="2"/>
</dbReference>
<dbReference type="InterPro" id="IPR036873">
    <property type="entry name" value="Rhodanese-like_dom_sf"/>
</dbReference>
<evidence type="ECO:0000256" key="2">
    <source>
        <dbReference type="ARBA" id="ARBA00022737"/>
    </source>
</evidence>
<evidence type="ECO:0000313" key="6">
    <source>
        <dbReference type="Proteomes" id="UP000321080"/>
    </source>
</evidence>
<dbReference type="AlphaFoldDB" id="A0A5C7GMY0"/>
<dbReference type="OrthoDB" id="9770030at2"/>
<feature type="transmembrane region" description="Helical" evidence="3">
    <location>
        <begin position="231"/>
        <end position="254"/>
    </location>
</feature>
<dbReference type="PANTHER" id="PTHR11364">
    <property type="entry name" value="THIOSULFATE SULFERTANSFERASE"/>
    <property type="match status" value="1"/>
</dbReference>
<evidence type="ECO:0000313" key="5">
    <source>
        <dbReference type="EMBL" id="TXG39648.1"/>
    </source>
</evidence>
<proteinExistence type="predicted"/>
<keyword evidence="6" id="KW-1185">Reference proteome</keyword>
<keyword evidence="1 5" id="KW-0808">Transferase</keyword>
<dbReference type="Proteomes" id="UP000321080">
    <property type="component" value="Unassembled WGS sequence"/>
</dbReference>
<accession>A0A5C7GMY0</accession>
<dbReference type="Gene3D" id="3.40.250.10">
    <property type="entry name" value="Rhodanese-like domain"/>
    <property type="match status" value="2"/>
</dbReference>
<keyword evidence="3" id="KW-0812">Transmembrane</keyword>
<dbReference type="RefSeq" id="WP_147767217.1">
    <property type="nucleotide sequence ID" value="NZ_VRKQ01000008.1"/>
</dbReference>
<dbReference type="PANTHER" id="PTHR11364:SF27">
    <property type="entry name" value="SULFURTRANSFERASE"/>
    <property type="match status" value="1"/>
</dbReference>
<protein>
    <submittedName>
        <fullName evidence="5">Sulfurtransferase</fullName>
    </submittedName>
</protein>
<keyword evidence="2" id="KW-0677">Repeat</keyword>
<sequence>MNKIALNKNLVSVEWLHKNMEANNLVVLDGTIAKPFDSLSLQIPNARFFDIKKKFSDTSNLFPSAFPTKEQFQEEARNLGINNNSFIVVYDDKGIYSSARVWWLFKAFGFNNIAVLDGGFPEWQKTGFKTENMILYNDEKGNFEADLQPEYMKFFEDVKEASETETHKIIDARSSGRFNCNVPEPREGLRSGTIPNSINLPYTDLLENGLLKSTEVLQEIFANKIKNQKELIIFSCGSGITACVLALGAEIAGYNNLTVYDGSWTEWGTLVKE</sequence>
<feature type="domain" description="Rhodanese" evidence="4">
    <location>
        <begin position="43"/>
        <end position="132"/>
    </location>
</feature>
<dbReference type="FunFam" id="3.40.250.10:FF:000001">
    <property type="entry name" value="Sulfurtransferase"/>
    <property type="match status" value="1"/>
</dbReference>
<dbReference type="InterPro" id="IPR045078">
    <property type="entry name" value="TST/MPST-like"/>
</dbReference>
<dbReference type="InterPro" id="IPR001763">
    <property type="entry name" value="Rhodanese-like_dom"/>
</dbReference>
<reference evidence="5 6" key="1">
    <citation type="submission" date="2019-08" db="EMBL/GenBank/DDBJ databases">
        <title>Seonamhaeicola sediminis sp. nov., isolated from marine sediment.</title>
        <authorList>
            <person name="Cao W.R."/>
        </authorList>
    </citation>
    <scope>NUCLEOTIDE SEQUENCE [LARGE SCALE GENOMIC DNA]</scope>
    <source>
        <strain evidence="5 6">1505</strain>
    </source>
</reference>
<gene>
    <name evidence="5" type="ORF">FUA22_07215</name>
</gene>
<evidence type="ECO:0000256" key="1">
    <source>
        <dbReference type="ARBA" id="ARBA00022679"/>
    </source>
</evidence>
<dbReference type="SMART" id="SM00450">
    <property type="entry name" value="RHOD"/>
    <property type="match status" value="2"/>
</dbReference>
<name>A0A5C7GMY0_9FLAO</name>
<comment type="caution">
    <text evidence="5">The sequence shown here is derived from an EMBL/GenBank/DDBJ whole genome shotgun (WGS) entry which is preliminary data.</text>
</comment>
<dbReference type="PROSITE" id="PS50206">
    <property type="entry name" value="RHODANESE_3"/>
    <property type="match status" value="2"/>
</dbReference>
<organism evidence="5 6">
    <name type="scientific">Seonamhaeicola maritimus</name>
    <dbReference type="NCBI Taxonomy" id="2591822"/>
    <lineage>
        <taxon>Bacteria</taxon>
        <taxon>Pseudomonadati</taxon>
        <taxon>Bacteroidota</taxon>
        <taxon>Flavobacteriia</taxon>
        <taxon>Flavobacteriales</taxon>
        <taxon>Flavobacteriaceae</taxon>
    </lineage>
</organism>
<dbReference type="GO" id="GO:0004792">
    <property type="term" value="F:thiosulfate-cyanide sulfurtransferase activity"/>
    <property type="evidence" value="ECO:0007669"/>
    <property type="project" value="TreeGrafter"/>
</dbReference>
<dbReference type="EMBL" id="VRKQ01000008">
    <property type="protein sequence ID" value="TXG39648.1"/>
    <property type="molecule type" value="Genomic_DNA"/>
</dbReference>
<evidence type="ECO:0000259" key="4">
    <source>
        <dbReference type="PROSITE" id="PS50206"/>
    </source>
</evidence>
<dbReference type="CDD" id="cd01448">
    <property type="entry name" value="TST_Repeat_1"/>
    <property type="match status" value="1"/>
</dbReference>
<dbReference type="CDD" id="cd01449">
    <property type="entry name" value="TST_Repeat_2"/>
    <property type="match status" value="1"/>
</dbReference>
<keyword evidence="3" id="KW-0472">Membrane</keyword>